<name>A0A8J3N1I2_9CHLR</name>
<evidence type="ECO:0000256" key="3">
    <source>
        <dbReference type="PIRSR" id="PIRSR000915-2"/>
    </source>
</evidence>
<evidence type="ECO:0000256" key="2">
    <source>
        <dbReference type="PIRSR" id="PIRSR000915-1"/>
    </source>
</evidence>
<dbReference type="GO" id="GO:0016791">
    <property type="term" value="F:phosphatase activity"/>
    <property type="evidence" value="ECO:0007669"/>
    <property type="project" value="TreeGrafter"/>
</dbReference>
<dbReference type="NCBIfam" id="TIGR01460">
    <property type="entry name" value="HAD-SF-IIA"/>
    <property type="match status" value="1"/>
</dbReference>
<evidence type="ECO:0000256" key="4">
    <source>
        <dbReference type="PIRSR" id="PIRSR000915-3"/>
    </source>
</evidence>
<feature type="binding site" evidence="3">
    <location>
        <position position="185"/>
    </location>
    <ligand>
        <name>substrate</name>
    </ligand>
</feature>
<organism evidence="5 6">
    <name type="scientific">Reticulibacter mediterranei</name>
    <dbReference type="NCBI Taxonomy" id="2778369"/>
    <lineage>
        <taxon>Bacteria</taxon>
        <taxon>Bacillati</taxon>
        <taxon>Chloroflexota</taxon>
        <taxon>Ktedonobacteria</taxon>
        <taxon>Ktedonobacterales</taxon>
        <taxon>Reticulibacteraceae</taxon>
        <taxon>Reticulibacter</taxon>
    </lineage>
</organism>
<dbReference type="RefSeq" id="WP_220203468.1">
    <property type="nucleotide sequence ID" value="NZ_BNJK01000001.1"/>
</dbReference>
<feature type="binding site" evidence="4">
    <location>
        <position position="210"/>
    </location>
    <ligand>
        <name>Mg(2+)</name>
        <dbReference type="ChEBI" id="CHEBI:18420"/>
    </ligand>
</feature>
<dbReference type="GO" id="GO:0005737">
    <property type="term" value="C:cytoplasm"/>
    <property type="evidence" value="ECO:0007669"/>
    <property type="project" value="TreeGrafter"/>
</dbReference>
<dbReference type="PANTHER" id="PTHR19288">
    <property type="entry name" value="4-NITROPHENYLPHOSPHATASE-RELATED"/>
    <property type="match status" value="1"/>
</dbReference>
<dbReference type="SUPFAM" id="SSF56784">
    <property type="entry name" value="HAD-like"/>
    <property type="match status" value="1"/>
</dbReference>
<dbReference type="PIRSF" id="PIRSF000915">
    <property type="entry name" value="PGP-type_phosphatase"/>
    <property type="match status" value="1"/>
</dbReference>
<dbReference type="InterPro" id="IPR023214">
    <property type="entry name" value="HAD_sf"/>
</dbReference>
<evidence type="ECO:0000313" key="6">
    <source>
        <dbReference type="Proteomes" id="UP000597444"/>
    </source>
</evidence>
<dbReference type="PANTHER" id="PTHR19288:SF46">
    <property type="entry name" value="HALOACID DEHALOGENASE-LIKE HYDROLASE DOMAIN-CONTAINING PROTEIN 2"/>
    <property type="match status" value="1"/>
</dbReference>
<evidence type="ECO:0000256" key="1">
    <source>
        <dbReference type="PIRNR" id="PIRNR000915"/>
    </source>
</evidence>
<feature type="active site" description="Nucleophile" evidence="2">
    <location>
        <position position="11"/>
    </location>
</feature>
<feature type="active site" description="Proton donor" evidence="2">
    <location>
        <position position="13"/>
    </location>
</feature>
<sequence length="264" mass="27769">MQLPYSTYLIDLDGVVYRGETLVPGAADFISWLDTHHKKYLFLTNNSFASETQVIAKLGRLGITTDKSHVLGAGQAAVQNIAHRFPGATVYVVGEQPLIDLVHAHDLQVADPDAHRADVVLVGLDRGFDYKKLTGAVLAVRAGATFIAINRDPLLPTAGGAVPGCGTMVAAIEAGSSVKPEVIGKPQPALLQEAVLSLNSTVDETVMVGDTLEVDILAGKAAGTHTLLVLSGNTTRTQLAASSITPDHVYENLATVMADTPARL</sequence>
<dbReference type="GO" id="GO:0046872">
    <property type="term" value="F:metal ion binding"/>
    <property type="evidence" value="ECO:0007669"/>
    <property type="project" value="UniProtKB-KW"/>
</dbReference>
<evidence type="ECO:0000313" key="5">
    <source>
        <dbReference type="EMBL" id="GHO92648.1"/>
    </source>
</evidence>
<dbReference type="InterPro" id="IPR036412">
    <property type="entry name" value="HAD-like_sf"/>
</dbReference>
<reference evidence="5" key="1">
    <citation type="submission" date="2020-10" db="EMBL/GenBank/DDBJ databases">
        <title>Taxonomic study of unclassified bacteria belonging to the class Ktedonobacteria.</title>
        <authorList>
            <person name="Yabe S."/>
            <person name="Wang C.M."/>
            <person name="Zheng Y."/>
            <person name="Sakai Y."/>
            <person name="Cavaletti L."/>
            <person name="Monciardini P."/>
            <person name="Donadio S."/>
        </authorList>
    </citation>
    <scope>NUCLEOTIDE SEQUENCE</scope>
    <source>
        <strain evidence="5">ID150040</strain>
    </source>
</reference>
<dbReference type="InterPro" id="IPR006357">
    <property type="entry name" value="HAD-SF_hydro_IIA"/>
</dbReference>
<keyword evidence="6" id="KW-1185">Reference proteome</keyword>
<comment type="caution">
    <text evidence="5">The sequence shown here is derived from an EMBL/GenBank/DDBJ whole genome shotgun (WGS) entry which is preliminary data.</text>
</comment>
<proteinExistence type="inferred from homology"/>
<gene>
    <name evidence="5" type="primary">nagD_2</name>
    <name evidence="5" type="ORF">KSF_026960</name>
</gene>
<dbReference type="Pfam" id="PF13242">
    <property type="entry name" value="Hydrolase_like"/>
    <property type="match status" value="1"/>
</dbReference>
<accession>A0A8J3N1I2</accession>
<comment type="similarity">
    <text evidence="1">Belongs to the HAD-like hydrolase superfamily.</text>
</comment>
<comment type="cofactor">
    <cofactor evidence="4">
        <name>Mg(2+)</name>
        <dbReference type="ChEBI" id="CHEBI:18420"/>
    </cofactor>
    <text evidence="4">Divalent metal ions. Mg(2+) is the most effective.</text>
</comment>
<dbReference type="Gene3D" id="3.40.50.1000">
    <property type="entry name" value="HAD superfamily/HAD-like"/>
    <property type="match status" value="2"/>
</dbReference>
<feature type="binding site" evidence="4">
    <location>
        <position position="13"/>
    </location>
    <ligand>
        <name>Mg(2+)</name>
        <dbReference type="ChEBI" id="CHEBI:18420"/>
    </ligand>
</feature>
<keyword evidence="4" id="KW-0460">Magnesium</keyword>
<protein>
    <submittedName>
        <fullName evidence="5">Acid sugar phosphatase</fullName>
    </submittedName>
</protein>
<dbReference type="AlphaFoldDB" id="A0A8J3N1I2"/>
<dbReference type="Proteomes" id="UP000597444">
    <property type="component" value="Unassembled WGS sequence"/>
</dbReference>
<keyword evidence="4" id="KW-0479">Metal-binding</keyword>
<feature type="binding site" evidence="4">
    <location>
        <position position="11"/>
    </location>
    <ligand>
        <name>Mg(2+)</name>
        <dbReference type="ChEBI" id="CHEBI:18420"/>
    </ligand>
</feature>
<dbReference type="Pfam" id="PF13344">
    <property type="entry name" value="Hydrolase_6"/>
    <property type="match status" value="1"/>
</dbReference>
<dbReference type="EMBL" id="BNJK01000001">
    <property type="protein sequence ID" value="GHO92648.1"/>
    <property type="molecule type" value="Genomic_DNA"/>
</dbReference>